<feature type="binding site" evidence="1">
    <location>
        <begin position="22"/>
        <end position="23"/>
    </location>
    <ligand>
        <name>substrate</name>
    </ligand>
</feature>
<dbReference type="PANTHER" id="PTHR48100:SF15">
    <property type="entry name" value="SEDOHEPTULOSE 1,7-BISPHOSPHATASE"/>
    <property type="match status" value="1"/>
</dbReference>
<protein>
    <submittedName>
        <fullName evidence="2">Histidine phosphatase</fullName>
    </submittedName>
</protein>
<dbReference type="EMBL" id="JZKH01000093">
    <property type="protein sequence ID" value="KJS58747.1"/>
    <property type="molecule type" value="Genomic_DNA"/>
</dbReference>
<name>A0A0F2TAI5_STRR3</name>
<dbReference type="CDD" id="cd07067">
    <property type="entry name" value="HP_PGM_like"/>
    <property type="match status" value="1"/>
</dbReference>
<dbReference type="AlphaFoldDB" id="A0A0F2TAI5"/>
<evidence type="ECO:0000313" key="3">
    <source>
        <dbReference type="Proteomes" id="UP000033699"/>
    </source>
</evidence>
<dbReference type="InterPro" id="IPR050275">
    <property type="entry name" value="PGM_Phosphatase"/>
</dbReference>
<organism evidence="2 3">
    <name type="scientific">Streptomyces rubellomurinus (strain ATCC 31215)</name>
    <dbReference type="NCBI Taxonomy" id="359131"/>
    <lineage>
        <taxon>Bacteria</taxon>
        <taxon>Bacillati</taxon>
        <taxon>Actinomycetota</taxon>
        <taxon>Actinomycetes</taxon>
        <taxon>Kitasatosporales</taxon>
        <taxon>Streptomycetaceae</taxon>
        <taxon>Streptomyces</taxon>
    </lineage>
</organism>
<comment type="caution">
    <text evidence="2">The sequence shown here is derived from an EMBL/GenBank/DDBJ whole genome shotgun (WGS) entry which is preliminary data.</text>
</comment>
<dbReference type="Pfam" id="PF00300">
    <property type="entry name" value="His_Phos_1"/>
    <property type="match status" value="1"/>
</dbReference>
<reference evidence="2 3" key="1">
    <citation type="submission" date="2015-02" db="EMBL/GenBank/DDBJ databases">
        <authorList>
            <person name="Ju K.-S."/>
            <person name="Doroghazi J.R."/>
            <person name="Metcalf W."/>
        </authorList>
    </citation>
    <scope>NUCLEOTIDE SEQUENCE [LARGE SCALE GENOMIC DNA]</scope>
    <source>
        <strain evidence="2 3">ATCC 31215</strain>
    </source>
</reference>
<accession>A0A0F2TAI5</accession>
<dbReference type="GO" id="GO:0070297">
    <property type="term" value="P:regulation of phosphorelay signal transduction system"/>
    <property type="evidence" value="ECO:0007669"/>
    <property type="project" value="TreeGrafter"/>
</dbReference>
<evidence type="ECO:0000256" key="1">
    <source>
        <dbReference type="PIRSR" id="PIRSR613078-2"/>
    </source>
</evidence>
<dbReference type="Gene3D" id="3.40.50.1240">
    <property type="entry name" value="Phosphoglycerate mutase-like"/>
    <property type="match status" value="1"/>
</dbReference>
<dbReference type="OrthoDB" id="4697614at2"/>
<dbReference type="GO" id="GO:0101006">
    <property type="term" value="F:protein histidine phosphatase activity"/>
    <property type="evidence" value="ECO:0007669"/>
    <property type="project" value="TreeGrafter"/>
</dbReference>
<dbReference type="InterPro" id="IPR029033">
    <property type="entry name" value="His_PPase_superfam"/>
</dbReference>
<dbReference type="PANTHER" id="PTHR48100">
    <property type="entry name" value="BROAD-SPECIFICITY PHOSPHATASE YOR283W-RELATED"/>
    <property type="match status" value="1"/>
</dbReference>
<feature type="binding site" evidence="1">
    <location>
        <position position="64"/>
    </location>
    <ligand>
        <name>substrate</name>
    </ligand>
</feature>
<dbReference type="InterPro" id="IPR013078">
    <property type="entry name" value="His_Pase_superF_clade-1"/>
</dbReference>
<dbReference type="SUPFAM" id="SSF53254">
    <property type="entry name" value="Phosphoglycerate mutase-like"/>
    <property type="match status" value="1"/>
</dbReference>
<sequence>MPARIVLVRHGETAWSATGQHTGRTDIPLTEEGRAMARALGVRLAEAPWNGLPDALVYTSPLGRAKETCELAGFGDRAVERPELLEWDYGQYEGRTGADIRATDQPGWLIWRDGVPGGEKLSEVAARVDGFLAELNDEHGVPAPDTTTMHCADRDVVLFAHGHLLRILAARWLGLPPEFAQRFKLGTAALCVLSWEYGAPAVEVWNDLSHLDGLNSGH</sequence>
<dbReference type="Proteomes" id="UP000033699">
    <property type="component" value="Unassembled WGS sequence"/>
</dbReference>
<dbReference type="PATRIC" id="fig|359131.3.peg.7902"/>
<keyword evidence="3" id="KW-1185">Reference proteome</keyword>
<dbReference type="RefSeq" id="WP_045703242.1">
    <property type="nucleotide sequence ID" value="NZ_JZKH01000093.1"/>
</dbReference>
<dbReference type="SMART" id="SM00855">
    <property type="entry name" value="PGAM"/>
    <property type="match status" value="1"/>
</dbReference>
<evidence type="ECO:0000313" key="2">
    <source>
        <dbReference type="EMBL" id="KJS58747.1"/>
    </source>
</evidence>
<gene>
    <name evidence="2" type="ORF">VM95_31405</name>
</gene>
<proteinExistence type="predicted"/>